<feature type="chain" id="PRO_5039699064" description="SH3 domain-containing protein" evidence="1">
    <location>
        <begin position="21"/>
        <end position="108"/>
    </location>
</feature>
<protein>
    <recommendedName>
        <fullName evidence="4">SH3 domain-containing protein</fullName>
    </recommendedName>
</protein>
<gene>
    <name evidence="2" type="ORF">HGA08_28020</name>
</gene>
<keyword evidence="1" id="KW-0732">Signal</keyword>
<organism evidence="2 3">
    <name type="scientific">Nocardia vermiculata</name>
    <dbReference type="NCBI Taxonomy" id="257274"/>
    <lineage>
        <taxon>Bacteria</taxon>
        <taxon>Bacillati</taxon>
        <taxon>Actinomycetota</taxon>
        <taxon>Actinomycetes</taxon>
        <taxon>Mycobacteriales</taxon>
        <taxon>Nocardiaceae</taxon>
        <taxon>Nocardia</taxon>
    </lineage>
</organism>
<feature type="signal peptide" evidence="1">
    <location>
        <begin position="1"/>
        <end position="20"/>
    </location>
</feature>
<evidence type="ECO:0000313" key="2">
    <source>
        <dbReference type="EMBL" id="NKY54045.1"/>
    </source>
</evidence>
<accession>A0A846Y6R8</accession>
<reference evidence="2 3" key="1">
    <citation type="submission" date="2020-04" db="EMBL/GenBank/DDBJ databases">
        <title>MicrobeNet Type strains.</title>
        <authorList>
            <person name="Nicholson A.C."/>
        </authorList>
    </citation>
    <scope>NUCLEOTIDE SEQUENCE [LARGE SCALE GENOMIC DNA]</scope>
    <source>
        <strain evidence="2 3">JCM 12354</strain>
    </source>
</reference>
<proteinExistence type="predicted"/>
<sequence length="108" mass="11283">MAAGAFAASAAIAAAPLAHADADPSKFSERTADFVNYTDPVAYTGQAAASGKQVVLSPYGVAPGHTIACRGNGTTVPLYDCMQQDDLGWITLQKYEIPVVGTTWVYMP</sequence>
<dbReference type="EMBL" id="JAAXOP010000024">
    <property type="protein sequence ID" value="NKY54045.1"/>
    <property type="molecule type" value="Genomic_DNA"/>
</dbReference>
<evidence type="ECO:0008006" key="4">
    <source>
        <dbReference type="Google" id="ProtNLM"/>
    </source>
</evidence>
<evidence type="ECO:0000313" key="3">
    <source>
        <dbReference type="Proteomes" id="UP000565711"/>
    </source>
</evidence>
<name>A0A846Y6R8_9NOCA</name>
<comment type="caution">
    <text evidence="2">The sequence shown here is derived from an EMBL/GenBank/DDBJ whole genome shotgun (WGS) entry which is preliminary data.</text>
</comment>
<keyword evidence="3" id="KW-1185">Reference proteome</keyword>
<dbReference type="Proteomes" id="UP000565711">
    <property type="component" value="Unassembled WGS sequence"/>
</dbReference>
<evidence type="ECO:0000256" key="1">
    <source>
        <dbReference type="SAM" id="SignalP"/>
    </source>
</evidence>
<dbReference type="AlphaFoldDB" id="A0A846Y6R8"/>